<evidence type="ECO:0000313" key="5">
    <source>
        <dbReference type="Proteomes" id="UP001165190"/>
    </source>
</evidence>
<dbReference type="OrthoDB" id="1617351at2759"/>
<reference evidence="4" key="1">
    <citation type="submission" date="2023-05" db="EMBL/GenBank/DDBJ databases">
        <title>Genome and transcriptome analyses reveal genes involved in the formation of fine ridges on petal epidermal cells in Hibiscus trionum.</title>
        <authorList>
            <person name="Koshimizu S."/>
            <person name="Masuda S."/>
            <person name="Ishii T."/>
            <person name="Shirasu K."/>
            <person name="Hoshino A."/>
            <person name="Arita M."/>
        </authorList>
    </citation>
    <scope>NUCLEOTIDE SEQUENCE</scope>
    <source>
        <strain evidence="4">Hamamatsu line</strain>
    </source>
</reference>
<dbReference type="GO" id="GO:0003676">
    <property type="term" value="F:nucleic acid binding"/>
    <property type="evidence" value="ECO:0007669"/>
    <property type="project" value="InterPro"/>
</dbReference>
<evidence type="ECO:0000256" key="2">
    <source>
        <dbReference type="SAM" id="MobiDB-lite"/>
    </source>
</evidence>
<dbReference type="InterPro" id="IPR029472">
    <property type="entry name" value="Copia-like_N"/>
</dbReference>
<dbReference type="SUPFAM" id="SSF53098">
    <property type="entry name" value="Ribonuclease H-like"/>
    <property type="match status" value="1"/>
</dbReference>
<dbReference type="Gene3D" id="3.30.420.10">
    <property type="entry name" value="Ribonuclease H-like superfamily/Ribonuclease H"/>
    <property type="match status" value="1"/>
</dbReference>
<evidence type="ECO:0000259" key="3">
    <source>
        <dbReference type="PROSITE" id="PS50994"/>
    </source>
</evidence>
<dbReference type="Pfam" id="PF00665">
    <property type="entry name" value="rve"/>
    <property type="match status" value="1"/>
</dbReference>
<dbReference type="Pfam" id="PF07727">
    <property type="entry name" value="RVT_2"/>
    <property type="match status" value="1"/>
</dbReference>
<dbReference type="Pfam" id="PF22936">
    <property type="entry name" value="Pol_BBD"/>
    <property type="match status" value="1"/>
</dbReference>
<dbReference type="CDD" id="cd09272">
    <property type="entry name" value="RNase_HI_RT_Ty1"/>
    <property type="match status" value="1"/>
</dbReference>
<keyword evidence="1" id="KW-0064">Aspartyl protease</keyword>
<dbReference type="InterPro" id="IPR054722">
    <property type="entry name" value="PolX-like_BBD"/>
</dbReference>
<dbReference type="Pfam" id="PF25597">
    <property type="entry name" value="SH3_retrovirus"/>
    <property type="match status" value="1"/>
</dbReference>
<name>A0A9W7J677_HIBTR</name>
<dbReference type="InterPro" id="IPR013103">
    <property type="entry name" value="RVT_2"/>
</dbReference>
<comment type="caution">
    <text evidence="4">The sequence shown here is derived from an EMBL/GenBank/DDBJ whole genome shotgun (WGS) entry which is preliminary data.</text>
</comment>
<proteinExistence type="predicted"/>
<protein>
    <recommendedName>
        <fullName evidence="3">Integrase catalytic domain-containing protein</fullName>
    </recommendedName>
</protein>
<dbReference type="PANTHER" id="PTHR11439:SF470">
    <property type="entry name" value="CYSTEINE-RICH RLK (RECEPTOR-LIKE PROTEIN KINASE) 8"/>
    <property type="match status" value="1"/>
</dbReference>
<dbReference type="InterPro" id="IPR043502">
    <property type="entry name" value="DNA/RNA_pol_sf"/>
</dbReference>
<organism evidence="4 5">
    <name type="scientific">Hibiscus trionum</name>
    <name type="common">Flower of an hour</name>
    <dbReference type="NCBI Taxonomy" id="183268"/>
    <lineage>
        <taxon>Eukaryota</taxon>
        <taxon>Viridiplantae</taxon>
        <taxon>Streptophyta</taxon>
        <taxon>Embryophyta</taxon>
        <taxon>Tracheophyta</taxon>
        <taxon>Spermatophyta</taxon>
        <taxon>Magnoliopsida</taxon>
        <taxon>eudicotyledons</taxon>
        <taxon>Gunneridae</taxon>
        <taxon>Pentapetalae</taxon>
        <taxon>rosids</taxon>
        <taxon>malvids</taxon>
        <taxon>Malvales</taxon>
        <taxon>Malvaceae</taxon>
        <taxon>Malvoideae</taxon>
        <taxon>Hibiscus</taxon>
    </lineage>
</organism>
<keyword evidence="1" id="KW-0378">Hydrolase</keyword>
<dbReference type="SUPFAM" id="SSF56672">
    <property type="entry name" value="DNA/RNA polymerases"/>
    <property type="match status" value="1"/>
</dbReference>
<dbReference type="EMBL" id="BSYR01000052">
    <property type="protein sequence ID" value="GMJ08872.1"/>
    <property type="molecule type" value="Genomic_DNA"/>
</dbReference>
<dbReference type="InterPro" id="IPR036397">
    <property type="entry name" value="RNaseH_sf"/>
</dbReference>
<dbReference type="InterPro" id="IPR005162">
    <property type="entry name" value="Retrotrans_gag_dom"/>
</dbReference>
<dbReference type="InterPro" id="IPR025724">
    <property type="entry name" value="GAG-pre-integrase_dom"/>
</dbReference>
<gene>
    <name evidence="4" type="ORF">HRI_004556400</name>
</gene>
<dbReference type="InterPro" id="IPR057670">
    <property type="entry name" value="SH3_retrovirus"/>
</dbReference>
<dbReference type="Pfam" id="PF03732">
    <property type="entry name" value="Retrotrans_gag"/>
    <property type="match status" value="1"/>
</dbReference>
<sequence length="1434" mass="160248">MPSSNDQFEDGTNPYYLHQSDSPRTVLVTQPLVSDNYNSWKRSMIMALSAKNKLGFVDGSLSAPDSTSTLFSSWTRANNMVNSWILNSVSKDIAASLLYHSTAAAIWKDLEDRFAQNNGPRIFQLKKKLSDLVQGSMSVTTYYTQLKILWDELVSVRPFCTCLQCNCGGLQKIVDDQQKDLTMQFLMGLNESFAAVRGQILLIDPFPSITRVFSLVIQEENQRLVALPNPVADATFAIKTVSNSRKARPQCTHCGLLGHTKERCYKLHGYPPGYAGRSKNPTNAILNASNGSQSTPTSNPLTSQQCHQIISMLQSQLQSASNSDDSVPSSSINLAMQGKLLSYINSLSSFDSTRSWIIDSGASRHVCYCKSLFLTLNPIANGTILLPNKTSVQVAFSGDVQLSEHIVLKDVLYVPEFRFNLLSVSRLLKDSDLTVLFYKTHCLVQDLCHVIGRGDCVQGLYLFQVAADTSLVSNVAFSCNEDWHARLGHPSSRILHVLQDVLPSASNKIGVCSICPLAKQKFLPFSVSSTSTNAPFELVHCDVWGPFKVPTHDHHRYFLTLVDDFSRSTWTYLMKHKSDVLTIIPSFITMIKTQLGYELKVFRSDNAPELRFVELFSRLGIVHQFTCVETPQQNSVAERKHQHLLAVARALFFHARVPLRFWGECILTATFLINRLPSRILGDQSPYELLHSHKPSYSCLKVFGSLCFVSTLKSQRDKFSERALPGVFLGYVPGVKGYKVYILQTRAIVVSRNVVFHEDIFPFHKITPLDDLVDPFPGLSLPSVVHVSGGDSSSFTEPVVDTNVVPPAVETPVVPPVVENAEHAGAESEPIVETVAEPIPEPVVEPVVEQVAEPIVPRKSTRAITRPSYLDIYHCNNVVPSQCLYPIEHHLSSSRLSSSYAEFVANISSCYEPVFYHQTVKFPEWRDAMQAELQTMDSLHTWSVVPLPEGKRAIDCKWVYRVKRKSDGSIDRCKARLVAKGFTQIEGVDFIDTFSHVAKLTSFKVLLTLAAVHGWHLHQLDVNNAFLNGMLDEEVYMKLPLGYVPQVSGDNLVCQLHKSIYGLRQASRQWFHAFSQVVLQLGFVQSPSEHSLFVRGSGDSMVALLVYVDDIILAGKDQSRLLDVQASLHSHFKLKDLGSLKFFLGFEVARNASGISLSQRQYALQLLADTGSLAHKPVHTPMLSPHKLTKDEGDLIDDPQLYRRLIGRLLYLTHTRPDITYAVHLLSQFVSSPRKPHLQAVYHLLAYIKQSPALGLFFSSTSSLQLSAFVDSDYNSYPDTRRSTTGFCTYLGDTLISWKSKKQHTVSRSSCEAEYRAIATATCELLWLAALLSSFQVPTVQAYLYCDSQSAIYLATNQVFHERAKHIEVDCHFIREKVNTGFLRLFHVRSHDQLADIFTKALPAPLFISFLDKLGLLDIHQPPTCGGDVVHDVS</sequence>
<dbReference type="InterPro" id="IPR012337">
    <property type="entry name" value="RNaseH-like_sf"/>
</dbReference>
<feature type="domain" description="Integrase catalytic" evidence="3">
    <location>
        <begin position="531"/>
        <end position="694"/>
    </location>
</feature>
<accession>A0A9W7J677</accession>
<dbReference type="Pfam" id="PF14244">
    <property type="entry name" value="Retrotran_gag_3"/>
    <property type="match status" value="1"/>
</dbReference>
<keyword evidence="5" id="KW-1185">Reference proteome</keyword>
<dbReference type="GO" id="GO:0004190">
    <property type="term" value="F:aspartic-type endopeptidase activity"/>
    <property type="evidence" value="ECO:0007669"/>
    <property type="project" value="UniProtKB-KW"/>
</dbReference>
<dbReference type="PROSITE" id="PS50994">
    <property type="entry name" value="INTEGRASE"/>
    <property type="match status" value="1"/>
</dbReference>
<dbReference type="Proteomes" id="UP001165190">
    <property type="component" value="Unassembled WGS sequence"/>
</dbReference>
<dbReference type="Pfam" id="PF13976">
    <property type="entry name" value="gag_pre-integrs"/>
    <property type="match status" value="1"/>
</dbReference>
<dbReference type="PANTHER" id="PTHR11439">
    <property type="entry name" value="GAG-POL-RELATED RETROTRANSPOSON"/>
    <property type="match status" value="1"/>
</dbReference>
<dbReference type="GO" id="GO:0015074">
    <property type="term" value="P:DNA integration"/>
    <property type="evidence" value="ECO:0007669"/>
    <property type="project" value="InterPro"/>
</dbReference>
<dbReference type="InterPro" id="IPR001584">
    <property type="entry name" value="Integrase_cat-core"/>
</dbReference>
<feature type="region of interest" description="Disordered" evidence="2">
    <location>
        <begin position="281"/>
        <end position="300"/>
    </location>
</feature>
<evidence type="ECO:0000313" key="4">
    <source>
        <dbReference type="EMBL" id="GMJ08872.1"/>
    </source>
</evidence>
<evidence type="ECO:0000256" key="1">
    <source>
        <dbReference type="ARBA" id="ARBA00022750"/>
    </source>
</evidence>
<keyword evidence="1" id="KW-0645">Protease</keyword>